<evidence type="ECO:0000256" key="3">
    <source>
        <dbReference type="ARBA" id="ARBA00022448"/>
    </source>
</evidence>
<accession>V5GW22</accession>
<dbReference type="HOGENOM" id="CLU_039456_1_0_1"/>
<evidence type="ECO:0000256" key="4">
    <source>
        <dbReference type="ARBA" id="ARBA00022692"/>
    </source>
</evidence>
<feature type="compositionally biased region" description="Low complexity" evidence="12">
    <location>
        <begin position="31"/>
        <end position="45"/>
    </location>
</feature>
<keyword evidence="6" id="KW-0999">Mitochondrion inner membrane</keyword>
<sequence>MATTTTAGSRDSSQPPISNDEALRRLGMKGGDSSSKPASSSKGGYKMAPGALTPAFGLGDYARFFASGALCATITHGAMTPIDVVKTRIQLEPKGSKETMVSMGRKIISSEGPAGLLTGFGPTAVGYLIQGGAKFAGYEFFKKKGVDWAGSDEAASQYRQVIYLGGASAAEVIATTLLTPLEAARIRLVSERGYAKGLVGAITRMAGEEGLAGFYAGYAPILCKQVPYAIGQFVTNEWAHTMVDSTISKEEREKYGKAGEVTIQLGCGMVAGVAAAVLSHPADTLLSKINKGGGGKGSAMTKLVRLAGETGPVGIWAGLGTRVLMTAFLVSGQFLLYAQIGQMIGKPPGIEIRSETEKQQ</sequence>
<evidence type="ECO:0000256" key="2">
    <source>
        <dbReference type="ARBA" id="ARBA00006375"/>
    </source>
</evidence>
<comment type="subcellular location">
    <subcellularLocation>
        <location evidence="1">Mitochondrion inner membrane</location>
        <topology evidence="1">Multi-pass membrane protein</topology>
    </subcellularLocation>
</comment>
<dbReference type="Proteomes" id="UP000019377">
    <property type="component" value="Unassembled WGS sequence"/>
</dbReference>
<gene>
    <name evidence="13" type="ORF">PSEUBRA_SCAF1g00530</name>
</gene>
<evidence type="ECO:0000256" key="5">
    <source>
        <dbReference type="ARBA" id="ARBA00022737"/>
    </source>
</evidence>
<evidence type="ECO:0000256" key="8">
    <source>
        <dbReference type="ARBA" id="ARBA00023128"/>
    </source>
</evidence>
<proteinExistence type="inferred from homology"/>
<comment type="similarity">
    <text evidence="2 11">Belongs to the mitochondrial carrier (TC 2.A.29) family.</text>
</comment>
<feature type="repeat" description="Solcar" evidence="10">
    <location>
        <begin position="158"/>
        <end position="242"/>
    </location>
</feature>
<keyword evidence="4 10" id="KW-0812">Transmembrane</keyword>
<keyword evidence="8" id="KW-0496">Mitochondrion</keyword>
<feature type="repeat" description="Solcar" evidence="10">
    <location>
        <begin position="59"/>
        <end position="144"/>
    </location>
</feature>
<feature type="region of interest" description="Disordered" evidence="12">
    <location>
        <begin position="1"/>
        <end position="45"/>
    </location>
</feature>
<dbReference type="RefSeq" id="XP_016295056.1">
    <property type="nucleotide sequence ID" value="XM_016436092.1"/>
</dbReference>
<evidence type="ECO:0000256" key="7">
    <source>
        <dbReference type="ARBA" id="ARBA00022989"/>
    </source>
</evidence>
<feature type="compositionally biased region" description="Polar residues" evidence="12">
    <location>
        <begin position="1"/>
        <end position="17"/>
    </location>
</feature>
<dbReference type="Pfam" id="PF00153">
    <property type="entry name" value="Mito_carr"/>
    <property type="match status" value="3"/>
</dbReference>
<keyword evidence="7" id="KW-1133">Transmembrane helix</keyword>
<dbReference type="PROSITE" id="PS50920">
    <property type="entry name" value="SOLCAR"/>
    <property type="match status" value="3"/>
</dbReference>
<dbReference type="OrthoDB" id="427452at2759"/>
<evidence type="ECO:0000256" key="11">
    <source>
        <dbReference type="RuleBase" id="RU000488"/>
    </source>
</evidence>
<dbReference type="InterPro" id="IPR002067">
    <property type="entry name" value="MCP"/>
</dbReference>
<evidence type="ECO:0000256" key="10">
    <source>
        <dbReference type="PROSITE-ProRule" id="PRU00282"/>
    </source>
</evidence>
<evidence type="ECO:0000256" key="12">
    <source>
        <dbReference type="SAM" id="MobiDB-lite"/>
    </source>
</evidence>
<dbReference type="GO" id="GO:0005315">
    <property type="term" value="F:phosphate transmembrane transporter activity"/>
    <property type="evidence" value="ECO:0007669"/>
    <property type="project" value="InterPro"/>
</dbReference>
<keyword evidence="5" id="KW-0677">Repeat</keyword>
<dbReference type="Gene3D" id="1.50.40.10">
    <property type="entry name" value="Mitochondrial carrier domain"/>
    <property type="match status" value="1"/>
</dbReference>
<dbReference type="InterPro" id="IPR023395">
    <property type="entry name" value="MCP_dom_sf"/>
</dbReference>
<dbReference type="AlphaFoldDB" id="V5GW22"/>
<dbReference type="PANTHER" id="PTHR45671">
    <property type="entry name" value="SOLUTE CARRIER FAMILY 25 (MITOCHONDRIAL CARRIER PHOSPHATE CARRIER), MEMBER 3, LIKE-RELATED-RELATED"/>
    <property type="match status" value="1"/>
</dbReference>
<dbReference type="InterPro" id="IPR044677">
    <property type="entry name" value="SLC25A3/Pic2/Mir1-like"/>
</dbReference>
<evidence type="ECO:0000313" key="14">
    <source>
        <dbReference type="Proteomes" id="UP000019377"/>
    </source>
</evidence>
<dbReference type="PANTHER" id="PTHR45671:SF15">
    <property type="entry name" value="MIR1-PHOSPHATE TRANSPORTER OF THE MITOCHONDRIAL CARRIER (MCF) FAMILY"/>
    <property type="match status" value="1"/>
</dbReference>
<keyword evidence="3 11" id="KW-0813">Transport</keyword>
<dbReference type="InterPro" id="IPR018108">
    <property type="entry name" value="MCP_transmembrane"/>
</dbReference>
<dbReference type="GeneID" id="27418721"/>
<dbReference type="PRINTS" id="PR00926">
    <property type="entry name" value="MITOCARRIER"/>
</dbReference>
<protein>
    <submittedName>
        <fullName evidence="13">Uncharacterized protein</fullName>
    </submittedName>
</protein>
<evidence type="ECO:0000256" key="9">
    <source>
        <dbReference type="ARBA" id="ARBA00023136"/>
    </source>
</evidence>
<name>V5GW22_KALBG</name>
<dbReference type="SUPFAM" id="SSF103506">
    <property type="entry name" value="Mitochondrial carrier"/>
    <property type="match status" value="1"/>
</dbReference>
<evidence type="ECO:0000313" key="13">
    <source>
        <dbReference type="EMBL" id="EST10067.1"/>
    </source>
</evidence>
<dbReference type="OMA" id="IYAQCKT"/>
<feature type="repeat" description="Solcar" evidence="10">
    <location>
        <begin position="259"/>
        <end position="343"/>
    </location>
</feature>
<dbReference type="STRING" id="1365824.V5GW22"/>
<keyword evidence="14" id="KW-1185">Reference proteome</keyword>
<dbReference type="EMBL" id="KI545851">
    <property type="protein sequence ID" value="EST10067.1"/>
    <property type="molecule type" value="Genomic_DNA"/>
</dbReference>
<evidence type="ECO:0000256" key="1">
    <source>
        <dbReference type="ARBA" id="ARBA00004448"/>
    </source>
</evidence>
<reference evidence="14" key="1">
    <citation type="journal article" date="2013" name="Genome Announc.">
        <title>Draft genome sequence of Pseudozyma brasiliensis sp. nov. strain GHG001, a high producer of endo-1,4-xylanase isolated from an insect pest of sugarcane.</title>
        <authorList>
            <person name="Oliveira J.V.D.C."/>
            <person name="dos Santos R.A.C."/>
            <person name="Borges T.A."/>
            <person name="Riano-Pachon D.M."/>
            <person name="Goldman G.H."/>
        </authorList>
    </citation>
    <scope>NUCLEOTIDE SEQUENCE [LARGE SCALE GENOMIC DNA]</scope>
    <source>
        <strain evidence="14">GHG001</strain>
    </source>
</reference>
<evidence type="ECO:0000256" key="6">
    <source>
        <dbReference type="ARBA" id="ARBA00022792"/>
    </source>
</evidence>
<dbReference type="eggNOG" id="KOG0767">
    <property type="taxonomic scope" value="Eukaryota"/>
</dbReference>
<keyword evidence="9 10" id="KW-0472">Membrane</keyword>
<organism evidence="13 14">
    <name type="scientific">Kalmanozyma brasiliensis (strain GHG001)</name>
    <name type="common">Yeast</name>
    <name type="synonym">Pseudozyma brasiliensis</name>
    <dbReference type="NCBI Taxonomy" id="1365824"/>
    <lineage>
        <taxon>Eukaryota</taxon>
        <taxon>Fungi</taxon>
        <taxon>Dikarya</taxon>
        <taxon>Basidiomycota</taxon>
        <taxon>Ustilaginomycotina</taxon>
        <taxon>Ustilaginomycetes</taxon>
        <taxon>Ustilaginales</taxon>
        <taxon>Ustilaginaceae</taxon>
        <taxon>Kalmanozyma</taxon>
    </lineage>
</organism>
<dbReference type="GO" id="GO:1990547">
    <property type="term" value="P:mitochondrial phosphate ion transmembrane transport"/>
    <property type="evidence" value="ECO:0007669"/>
    <property type="project" value="InterPro"/>
</dbReference>
<dbReference type="GO" id="GO:0005743">
    <property type="term" value="C:mitochondrial inner membrane"/>
    <property type="evidence" value="ECO:0007669"/>
    <property type="project" value="UniProtKB-SubCell"/>
</dbReference>